<protein>
    <submittedName>
        <fullName evidence="1">Uncharacterized protein</fullName>
    </submittedName>
</protein>
<evidence type="ECO:0000313" key="2">
    <source>
        <dbReference type="Proteomes" id="UP000824998"/>
    </source>
</evidence>
<proteinExistence type="predicted"/>
<reference evidence="1" key="1">
    <citation type="journal article" date="2021" name="IMA Fungus">
        <title>Genomic characterization of three marine fungi, including Emericellopsis atlantica sp. nov. with signatures of a generalist lifestyle and marine biomass degradation.</title>
        <authorList>
            <person name="Hagestad O.C."/>
            <person name="Hou L."/>
            <person name="Andersen J.H."/>
            <person name="Hansen E.H."/>
            <person name="Altermark B."/>
            <person name="Li C."/>
            <person name="Kuhnert E."/>
            <person name="Cox R.J."/>
            <person name="Crous P.W."/>
            <person name="Spatafora J.W."/>
            <person name="Lail K."/>
            <person name="Amirebrahimi M."/>
            <person name="Lipzen A."/>
            <person name="Pangilinan J."/>
            <person name="Andreopoulos W."/>
            <person name="Hayes R.D."/>
            <person name="Ng V."/>
            <person name="Grigoriev I.V."/>
            <person name="Jackson S.A."/>
            <person name="Sutton T.D.S."/>
            <person name="Dobson A.D.W."/>
            <person name="Rama T."/>
        </authorList>
    </citation>
    <scope>NUCLEOTIDE SEQUENCE</scope>
    <source>
        <strain evidence="1">TRa018bII</strain>
    </source>
</reference>
<sequence length="72" mass="7790">TSTPREACDTKAKVLMGGEVVPIVQDNYSDSVYARPKLEFVVQSLMLKSEIVALAQEIYGSLASDASFHGQV</sequence>
<dbReference type="EMBL" id="MU251879">
    <property type="protein sequence ID" value="KAG9228678.1"/>
    <property type="molecule type" value="Genomic_DNA"/>
</dbReference>
<name>A0A9P7Y922_9HELO</name>
<feature type="non-terminal residue" evidence="1">
    <location>
        <position position="72"/>
    </location>
</feature>
<comment type="caution">
    <text evidence="1">The sequence shown here is derived from an EMBL/GenBank/DDBJ whole genome shotgun (WGS) entry which is preliminary data.</text>
</comment>
<dbReference type="Proteomes" id="UP000824998">
    <property type="component" value="Unassembled WGS sequence"/>
</dbReference>
<evidence type="ECO:0000313" key="1">
    <source>
        <dbReference type="EMBL" id="KAG9228678.1"/>
    </source>
</evidence>
<organism evidence="1 2">
    <name type="scientific">Amylocarpus encephaloides</name>
    <dbReference type="NCBI Taxonomy" id="45428"/>
    <lineage>
        <taxon>Eukaryota</taxon>
        <taxon>Fungi</taxon>
        <taxon>Dikarya</taxon>
        <taxon>Ascomycota</taxon>
        <taxon>Pezizomycotina</taxon>
        <taxon>Leotiomycetes</taxon>
        <taxon>Helotiales</taxon>
        <taxon>Helotiales incertae sedis</taxon>
        <taxon>Amylocarpus</taxon>
    </lineage>
</organism>
<accession>A0A9P7Y922</accession>
<dbReference type="AlphaFoldDB" id="A0A9P7Y922"/>
<gene>
    <name evidence="1" type="ORF">BJ875DRAFT_340659</name>
</gene>
<keyword evidence="2" id="KW-1185">Reference proteome</keyword>
<dbReference type="OrthoDB" id="5598852at2759"/>
<feature type="non-terminal residue" evidence="1">
    <location>
        <position position="1"/>
    </location>
</feature>